<dbReference type="OrthoDB" id="9769355at2"/>
<dbReference type="PROSITE" id="PS51296">
    <property type="entry name" value="RIESKE"/>
    <property type="match status" value="1"/>
</dbReference>
<proteinExistence type="inferred from homology"/>
<dbReference type="EMBL" id="CP013234">
    <property type="protein sequence ID" value="AMP03485.1"/>
    <property type="molecule type" value="Genomic_DNA"/>
</dbReference>
<keyword evidence="2" id="KW-0479">Metal-binding</keyword>
<comment type="cofactor">
    <cofactor evidence="5">
        <name>[2Fe-2S] cluster</name>
        <dbReference type="ChEBI" id="CHEBI:190135"/>
    </cofactor>
</comment>
<evidence type="ECO:0000313" key="8">
    <source>
        <dbReference type="EMBL" id="AMP03485.1"/>
    </source>
</evidence>
<accession>A0A127Q0W0</accession>
<evidence type="ECO:0000256" key="2">
    <source>
        <dbReference type="ARBA" id="ARBA00022723"/>
    </source>
</evidence>
<dbReference type="Gene3D" id="2.102.10.10">
    <property type="entry name" value="Rieske [2Fe-2S] iron-sulphur domain"/>
    <property type="match status" value="1"/>
</dbReference>
<dbReference type="AlphaFoldDB" id="A0A127Q0W0"/>
<dbReference type="PANTHER" id="PTHR21496:SF0">
    <property type="entry name" value="RIESKE DOMAIN-CONTAINING PROTEIN"/>
    <property type="match status" value="1"/>
</dbReference>
<name>A0A127Q0W0_9BURK</name>
<keyword evidence="3" id="KW-0408">Iron</keyword>
<evidence type="ECO:0000313" key="9">
    <source>
        <dbReference type="Proteomes" id="UP000074561"/>
    </source>
</evidence>
<dbReference type="Proteomes" id="UP000074561">
    <property type="component" value="Chromosome"/>
</dbReference>
<protein>
    <submittedName>
        <fullName evidence="8">Rieske [2Fe-2S] domain, MocE subfamily protein</fullName>
    </submittedName>
</protein>
<evidence type="ECO:0000256" key="5">
    <source>
        <dbReference type="ARBA" id="ARBA00034078"/>
    </source>
</evidence>
<dbReference type="KEGG" id="cpra:CPter91_1100"/>
<evidence type="ECO:0000256" key="6">
    <source>
        <dbReference type="ARBA" id="ARBA00038001"/>
    </source>
</evidence>
<dbReference type="CDD" id="cd03528">
    <property type="entry name" value="Rieske_RO_ferredoxin"/>
    <property type="match status" value="1"/>
</dbReference>
<dbReference type="InterPro" id="IPR036922">
    <property type="entry name" value="Rieske_2Fe-2S_sf"/>
</dbReference>
<keyword evidence="1" id="KW-0001">2Fe-2S</keyword>
<feature type="domain" description="Rieske" evidence="7">
    <location>
        <begin position="5"/>
        <end position="101"/>
    </location>
</feature>
<dbReference type="PANTHER" id="PTHR21496">
    <property type="entry name" value="FERREDOXIN-RELATED"/>
    <property type="match status" value="1"/>
</dbReference>
<dbReference type="SUPFAM" id="SSF50022">
    <property type="entry name" value="ISP domain"/>
    <property type="match status" value="1"/>
</dbReference>
<sequence length="104" mass="11724">MSHWIAACAVDDIEQEDVARFDHEGRTFAIYRSPDDAFFATDGVCTHEKVHLADGLVMDHIIECPKHNGRFDYRTGKAQGAPVCVSLKTYTVKVEGDRVWINLD</sequence>
<comment type="similarity">
    <text evidence="6">Belongs to the bacterial ring-hydroxylating dioxygenase ferredoxin component family.</text>
</comment>
<keyword evidence="4" id="KW-0411">Iron-sulfur</keyword>
<dbReference type="InterPro" id="IPR017941">
    <property type="entry name" value="Rieske_2Fe-2S"/>
</dbReference>
<reference evidence="8 9" key="1">
    <citation type="submission" date="2015-11" db="EMBL/GenBank/DDBJ databases">
        <title>Exploring the genomic traits of fungus-feeding bacterial genus Collimonas.</title>
        <authorList>
            <person name="Song C."/>
            <person name="Schmidt R."/>
            <person name="de Jager V."/>
            <person name="Krzyzanowska D."/>
            <person name="Jongedijk E."/>
            <person name="Cankar K."/>
            <person name="Beekwilder J."/>
            <person name="van Veen A."/>
            <person name="de Boer W."/>
            <person name="van Veen J.A."/>
            <person name="Garbeva P."/>
        </authorList>
    </citation>
    <scope>NUCLEOTIDE SEQUENCE [LARGE SCALE GENOMIC DNA]</scope>
    <source>
        <strain evidence="8 9">Ter91</strain>
    </source>
</reference>
<dbReference type="PATRIC" id="fig|279113.9.peg.1094"/>
<dbReference type="NCBIfam" id="TIGR02377">
    <property type="entry name" value="MocE_fam_FeS"/>
    <property type="match status" value="1"/>
</dbReference>
<dbReference type="RefSeq" id="WP_061937819.1">
    <property type="nucleotide sequence ID" value="NZ_CP013234.1"/>
</dbReference>
<dbReference type="Pfam" id="PF00355">
    <property type="entry name" value="Rieske"/>
    <property type="match status" value="1"/>
</dbReference>
<evidence type="ECO:0000256" key="3">
    <source>
        <dbReference type="ARBA" id="ARBA00023004"/>
    </source>
</evidence>
<gene>
    <name evidence="8" type="ORF">CPter91_1100</name>
</gene>
<evidence type="ECO:0000256" key="4">
    <source>
        <dbReference type="ARBA" id="ARBA00023014"/>
    </source>
</evidence>
<evidence type="ECO:0000256" key="1">
    <source>
        <dbReference type="ARBA" id="ARBA00022714"/>
    </source>
</evidence>
<dbReference type="InterPro" id="IPR012747">
    <property type="entry name" value="MocE_2FeS"/>
</dbReference>
<dbReference type="STRING" id="279113.CPter91_1100"/>
<dbReference type="GO" id="GO:0046872">
    <property type="term" value="F:metal ion binding"/>
    <property type="evidence" value="ECO:0007669"/>
    <property type="project" value="UniProtKB-KW"/>
</dbReference>
<dbReference type="GO" id="GO:0051537">
    <property type="term" value="F:2 iron, 2 sulfur cluster binding"/>
    <property type="evidence" value="ECO:0007669"/>
    <property type="project" value="UniProtKB-KW"/>
</dbReference>
<evidence type="ECO:0000259" key="7">
    <source>
        <dbReference type="PROSITE" id="PS51296"/>
    </source>
</evidence>
<organism evidence="8 9">
    <name type="scientific">Collimonas pratensis</name>
    <dbReference type="NCBI Taxonomy" id="279113"/>
    <lineage>
        <taxon>Bacteria</taxon>
        <taxon>Pseudomonadati</taxon>
        <taxon>Pseudomonadota</taxon>
        <taxon>Betaproteobacteria</taxon>
        <taxon>Burkholderiales</taxon>
        <taxon>Oxalobacteraceae</taxon>
        <taxon>Collimonas</taxon>
    </lineage>
</organism>